<evidence type="ECO:0000313" key="2">
    <source>
        <dbReference type="Proteomes" id="UP000048926"/>
    </source>
</evidence>
<dbReference type="AlphaFoldDB" id="A0A0M6YEA1"/>
<accession>A0A0M6YEA1</accession>
<gene>
    <name evidence="1" type="ORF">LAL4801_05803</name>
</gene>
<dbReference type="RefSeq" id="WP_055661381.1">
    <property type="nucleotide sequence ID" value="NZ_CXST01000006.1"/>
</dbReference>
<proteinExistence type="predicted"/>
<reference evidence="2" key="1">
    <citation type="submission" date="2015-07" db="EMBL/GenBank/DDBJ databases">
        <authorList>
            <person name="Rodrigo-Torres Lidia"/>
            <person name="Arahal R.David."/>
        </authorList>
    </citation>
    <scope>NUCLEOTIDE SEQUENCE [LARGE SCALE GENOMIC DNA]</scope>
    <source>
        <strain evidence="2">CECT 4801</strain>
    </source>
</reference>
<keyword evidence="2" id="KW-1185">Reference proteome</keyword>
<protein>
    <submittedName>
        <fullName evidence="1">Uncharacterized protein</fullName>
    </submittedName>
</protein>
<organism evidence="1 2">
    <name type="scientific">Roseibium aggregatum</name>
    <dbReference type="NCBI Taxonomy" id="187304"/>
    <lineage>
        <taxon>Bacteria</taxon>
        <taxon>Pseudomonadati</taxon>
        <taxon>Pseudomonadota</taxon>
        <taxon>Alphaproteobacteria</taxon>
        <taxon>Hyphomicrobiales</taxon>
        <taxon>Stappiaceae</taxon>
        <taxon>Roseibium</taxon>
    </lineage>
</organism>
<name>A0A0M6YEA1_9HYPH</name>
<sequence length="157" mass="16902">MTDFARNAVRGNVAETVGLIDVETFCAKHHPKVHCVRPNISGGWSNLIAEMIGKVSARMQQDDVPAEALLVIGDIKELVPGGGLAIVVQEIQNMDPKAQSAVMRDVFDIVESTCDRAETVCSCCGSEGNEYDDGDRAYIFCDEHAQEILGLAPAPGR</sequence>
<dbReference type="Proteomes" id="UP000048926">
    <property type="component" value="Unassembled WGS sequence"/>
</dbReference>
<dbReference type="EMBL" id="CXST01000006">
    <property type="protein sequence ID" value="CTQ47341.1"/>
    <property type="molecule type" value="Genomic_DNA"/>
</dbReference>
<evidence type="ECO:0000313" key="1">
    <source>
        <dbReference type="EMBL" id="CTQ47341.1"/>
    </source>
</evidence>